<evidence type="ECO:0000256" key="2">
    <source>
        <dbReference type="RuleBase" id="RU003875"/>
    </source>
</evidence>
<dbReference type="EMBL" id="CP000155">
    <property type="protein sequence ID" value="ABC33053.1"/>
    <property type="molecule type" value="Genomic_DNA"/>
</dbReference>
<sequence>MSDINIGLTENARQNIAHSLSSLLADSYTLYLKTQNFHWNVTGPRFQEVHALTEMHYTDLAAAIDAIAERIRALGEFAPGSYSSYQKLATLKEEAGVPAANEMLAVLAKDHEQIARNIREALPAAQEATDESSASLLSDRLSVHEKTAWMLRSMV</sequence>
<dbReference type="InterPro" id="IPR023188">
    <property type="entry name" value="DPS_DNA-bd_CS"/>
</dbReference>
<protein>
    <submittedName>
        <fullName evidence="4">DNA-binding ferritin-like protein (Oxidative damage protectant)</fullName>
    </submittedName>
</protein>
<dbReference type="InterPro" id="IPR009078">
    <property type="entry name" value="Ferritin-like_SF"/>
</dbReference>
<dbReference type="Pfam" id="PF00210">
    <property type="entry name" value="Ferritin"/>
    <property type="match status" value="1"/>
</dbReference>
<dbReference type="Gene3D" id="1.20.1260.10">
    <property type="match status" value="1"/>
</dbReference>
<dbReference type="InterPro" id="IPR002177">
    <property type="entry name" value="DPS_DNA-bd"/>
</dbReference>
<dbReference type="KEGG" id="hch:HCH_06408"/>
<dbReference type="InterPro" id="IPR008331">
    <property type="entry name" value="Ferritin_DPS_dom"/>
</dbReference>
<dbReference type="PIRSF" id="PIRSF005900">
    <property type="entry name" value="Dps"/>
    <property type="match status" value="1"/>
</dbReference>
<dbReference type="GO" id="GO:0008199">
    <property type="term" value="F:ferric iron binding"/>
    <property type="evidence" value="ECO:0007669"/>
    <property type="project" value="InterPro"/>
</dbReference>
<dbReference type="eggNOG" id="COG0783">
    <property type="taxonomic scope" value="Bacteria"/>
</dbReference>
<dbReference type="GO" id="GO:0003677">
    <property type="term" value="F:DNA binding"/>
    <property type="evidence" value="ECO:0007669"/>
    <property type="project" value="UniProtKB-KW"/>
</dbReference>
<gene>
    <name evidence="4" type="ordered locus">HCH_06408</name>
</gene>
<evidence type="ECO:0000313" key="5">
    <source>
        <dbReference type="Proteomes" id="UP000000238"/>
    </source>
</evidence>
<dbReference type="PROSITE" id="PS00819">
    <property type="entry name" value="DPS_2"/>
    <property type="match status" value="1"/>
</dbReference>
<dbReference type="CDD" id="cd01043">
    <property type="entry name" value="DPS"/>
    <property type="match status" value="1"/>
</dbReference>
<dbReference type="STRING" id="349521.HCH_06408"/>
<accession>Q2S8H1</accession>
<name>Q2S8H1_HAHCH</name>
<proteinExistence type="inferred from homology"/>
<evidence type="ECO:0000313" key="4">
    <source>
        <dbReference type="EMBL" id="ABC33053.1"/>
    </source>
</evidence>
<evidence type="ECO:0000256" key="1">
    <source>
        <dbReference type="ARBA" id="ARBA00009497"/>
    </source>
</evidence>
<reference evidence="4 5" key="1">
    <citation type="journal article" date="2005" name="Nucleic Acids Res.">
        <title>Genomic blueprint of Hahella chejuensis, a marine microbe producing an algicidal agent.</title>
        <authorList>
            <person name="Jeong H."/>
            <person name="Yim J.H."/>
            <person name="Lee C."/>
            <person name="Choi S.-H."/>
            <person name="Park Y.K."/>
            <person name="Yoon S.H."/>
            <person name="Hur C.-G."/>
            <person name="Kang H.-Y."/>
            <person name="Kim D."/>
            <person name="Lee H.H."/>
            <person name="Park K.H."/>
            <person name="Park S.-H."/>
            <person name="Park H.-S."/>
            <person name="Lee H.K."/>
            <person name="Oh T.K."/>
            <person name="Kim J.F."/>
        </authorList>
    </citation>
    <scope>NUCLEOTIDE SEQUENCE [LARGE SCALE GENOMIC DNA]</scope>
    <source>
        <strain evidence="4 5">KCTC 2396</strain>
    </source>
</reference>
<dbReference type="PANTHER" id="PTHR42932:SF3">
    <property type="entry name" value="DNA PROTECTION DURING STARVATION PROTEIN"/>
    <property type="match status" value="1"/>
</dbReference>
<dbReference type="RefSeq" id="WP_011400105.1">
    <property type="nucleotide sequence ID" value="NC_007645.1"/>
</dbReference>
<dbReference type="SUPFAM" id="SSF47240">
    <property type="entry name" value="Ferritin-like"/>
    <property type="match status" value="1"/>
</dbReference>
<dbReference type="Proteomes" id="UP000000238">
    <property type="component" value="Chromosome"/>
</dbReference>
<keyword evidence="5" id="KW-1185">Reference proteome</keyword>
<feature type="domain" description="Ferritin/DPS" evidence="3">
    <location>
        <begin position="20"/>
        <end position="154"/>
    </location>
</feature>
<keyword evidence="4" id="KW-0238">DNA-binding</keyword>
<dbReference type="PRINTS" id="PR01346">
    <property type="entry name" value="HELNAPAPROT"/>
</dbReference>
<dbReference type="OrthoDB" id="9797687at2"/>
<dbReference type="GO" id="GO:0016722">
    <property type="term" value="F:oxidoreductase activity, acting on metal ions"/>
    <property type="evidence" value="ECO:0007669"/>
    <property type="project" value="InterPro"/>
</dbReference>
<dbReference type="InterPro" id="IPR012347">
    <property type="entry name" value="Ferritin-like"/>
</dbReference>
<organism evidence="4 5">
    <name type="scientific">Hahella chejuensis (strain KCTC 2396)</name>
    <dbReference type="NCBI Taxonomy" id="349521"/>
    <lineage>
        <taxon>Bacteria</taxon>
        <taxon>Pseudomonadati</taxon>
        <taxon>Pseudomonadota</taxon>
        <taxon>Gammaproteobacteria</taxon>
        <taxon>Oceanospirillales</taxon>
        <taxon>Hahellaceae</taxon>
        <taxon>Hahella</taxon>
    </lineage>
</organism>
<comment type="similarity">
    <text evidence="1 2">Belongs to the Dps family.</text>
</comment>
<dbReference type="PANTHER" id="PTHR42932">
    <property type="entry name" value="GENERAL STRESS PROTEIN 20U"/>
    <property type="match status" value="1"/>
</dbReference>
<dbReference type="HOGENOM" id="CLU_098183_2_1_6"/>
<evidence type="ECO:0000259" key="3">
    <source>
        <dbReference type="Pfam" id="PF00210"/>
    </source>
</evidence>
<dbReference type="PROSITE" id="PS00818">
    <property type="entry name" value="DPS_1"/>
    <property type="match status" value="1"/>
</dbReference>
<dbReference type="AlphaFoldDB" id="Q2S8H1"/>